<organism evidence="6">
    <name type="scientific">Actinobacillus pleuropneumoniae</name>
    <name type="common">Haemophilus pleuropneumoniae</name>
    <dbReference type="NCBI Taxonomy" id="715"/>
    <lineage>
        <taxon>Bacteria</taxon>
        <taxon>Pseudomonadati</taxon>
        <taxon>Pseudomonadota</taxon>
        <taxon>Gammaproteobacteria</taxon>
        <taxon>Pasteurellales</taxon>
        <taxon>Pasteurellaceae</taxon>
        <taxon>Actinobacillus</taxon>
    </lineage>
</organism>
<dbReference type="Pfam" id="PF02794">
    <property type="entry name" value="HlyC"/>
    <property type="match status" value="1"/>
</dbReference>
<proteinExistence type="inferred from homology"/>
<dbReference type="PRINTS" id="PR01489">
    <property type="entry name" value="RTXTOXINC"/>
</dbReference>
<evidence type="ECO:0000256" key="4">
    <source>
        <dbReference type="ARBA" id="ARBA00048621"/>
    </source>
</evidence>
<accession>A0A0A0QT86</accession>
<dbReference type="GO" id="GO:0005737">
    <property type="term" value="C:cytoplasm"/>
    <property type="evidence" value="ECO:0007669"/>
    <property type="project" value="UniProtKB-SubCell"/>
</dbReference>
<evidence type="ECO:0000256" key="5">
    <source>
        <dbReference type="RuleBase" id="RU368102"/>
    </source>
</evidence>
<evidence type="ECO:0000256" key="2">
    <source>
        <dbReference type="ARBA" id="ARBA00005686"/>
    </source>
</evidence>
<keyword evidence="5" id="KW-0204">Cytolysis</keyword>
<dbReference type="AlphaFoldDB" id="A0A0A0QT86"/>
<keyword evidence="5" id="KW-0963">Cytoplasm</keyword>
<dbReference type="GO" id="GO:0031640">
    <property type="term" value="P:killing of cells of another organism"/>
    <property type="evidence" value="ECO:0007669"/>
    <property type="project" value="UniProtKB-KW"/>
</dbReference>
<evidence type="ECO:0000313" key="6">
    <source>
        <dbReference type="EMBL" id="AIT40264.1"/>
    </source>
</evidence>
<gene>
    <name evidence="6" type="primary">apxIIIC</name>
</gene>
<reference evidence="6" key="1">
    <citation type="submission" date="2013-11" db="EMBL/GenBank/DDBJ databases">
        <title>Two variants of Actinobacillus pleuropneumoniae with a novel Apx toxin gene profile.</title>
        <authorList>
            <person name="Xie F."/>
            <person name="Wang C."/>
            <person name="Li G."/>
            <person name="Zhang Y."/>
        </authorList>
    </citation>
    <scope>NUCLEOTIDE SEQUENCE</scope>
    <source>
        <strain evidence="6">HB13</strain>
    </source>
</reference>
<comment type="function">
    <text evidence="5">Involved in fatty acylation of protoxin at internal lysine residues, thereby converting it to the active toxin.</text>
</comment>
<dbReference type="EMBL" id="KF848664">
    <property type="protein sequence ID" value="AIT40264.1"/>
    <property type="molecule type" value="Genomic_DNA"/>
</dbReference>
<evidence type="ECO:0000256" key="3">
    <source>
        <dbReference type="ARBA" id="ARBA00023315"/>
    </source>
</evidence>
<keyword evidence="3 5" id="KW-0012">Acyltransferase</keyword>
<dbReference type="GO" id="GO:0016746">
    <property type="term" value="F:acyltransferase activity"/>
    <property type="evidence" value="ECO:0007669"/>
    <property type="project" value="UniProtKB-UniRule"/>
</dbReference>
<dbReference type="EC" id="2.3.1.-" evidence="5"/>
<protein>
    <recommendedName>
        <fullName evidence="5">RTX toxin-activating lysine-acyltransferase</fullName>
        <ecNumber evidence="5">2.3.1.-</ecNumber>
    </recommendedName>
</protein>
<dbReference type="InterPro" id="IPR003996">
    <property type="entry name" value="RTX_toxin-activating_protC_bac"/>
</dbReference>
<dbReference type="GO" id="GO:0009404">
    <property type="term" value="P:toxin metabolic process"/>
    <property type="evidence" value="ECO:0007669"/>
    <property type="project" value="UniProtKB-UniRule"/>
</dbReference>
<comment type="similarity">
    <text evidence="2 5">Belongs to the RTX toxin acyltransferase family.</text>
</comment>
<name>A0A0A0QT86_ACTPL</name>
<evidence type="ECO:0000256" key="1">
    <source>
        <dbReference type="ARBA" id="ARBA00004496"/>
    </source>
</evidence>
<keyword evidence="5 6" id="KW-0808">Transferase</keyword>
<sequence>MSYKNVKNLTDDFTTLGHIAWLWANSPLYKEWSISLFTKNILPAIQHDQYILLMRDEFPVAFCSWANLTLTNEVKYVRDVTSLTFEDWNSGERKWLIDWIAPFGDNNTLYRYMRKKFPNEVFRAIRVYPGSTEAKIIHVQGGQINKFTAKKLIQQYQEELIQVLNNHKKIVRG</sequence>
<comment type="catalytic activity">
    <reaction evidence="4">
        <text>a fatty acyl-[ACP] + L-lysyl-[protein] = N(6)-(fatty acyl)-L-lysyl-[protein] + holo-[ACP] + H(+)</text>
        <dbReference type="Rhea" id="RHEA:70667"/>
        <dbReference type="Rhea" id="RHEA-COMP:9685"/>
        <dbReference type="Rhea" id="RHEA-COMP:9752"/>
        <dbReference type="Rhea" id="RHEA-COMP:14125"/>
        <dbReference type="Rhea" id="RHEA-COMP:17946"/>
        <dbReference type="ChEBI" id="CHEBI:15378"/>
        <dbReference type="ChEBI" id="CHEBI:29969"/>
        <dbReference type="ChEBI" id="CHEBI:64479"/>
        <dbReference type="ChEBI" id="CHEBI:138651"/>
        <dbReference type="ChEBI" id="CHEBI:189854"/>
    </reaction>
    <physiologicalReaction direction="left-to-right" evidence="4">
        <dbReference type="Rhea" id="RHEA:70668"/>
    </physiologicalReaction>
</comment>
<comment type="subcellular location">
    <subcellularLocation>
        <location evidence="1 5">Cytoplasm</location>
    </subcellularLocation>
</comment>